<evidence type="ECO:0000313" key="3">
    <source>
        <dbReference type="Proteomes" id="UP000026962"/>
    </source>
</evidence>
<proteinExistence type="predicted"/>
<dbReference type="EnsemblPlants" id="OPUNC09G16710.1">
    <property type="protein sequence ID" value="OPUNC09G16710.1"/>
    <property type="gene ID" value="OPUNC09G16710"/>
</dbReference>
<dbReference type="Gramene" id="OPUNC09G16710.1">
    <property type="protein sequence ID" value="OPUNC09G16710.1"/>
    <property type="gene ID" value="OPUNC09G16710"/>
</dbReference>
<name>A0A0E0M425_ORYPU</name>
<sequence>MGIAGTIIVEDESSSSLSIGNSSASNMQGNVKHEIDVAFATGVMPPHWRRRLLVSGLDDDDVQAIASGLRQQADPELRCIYSKHDIAFKAFCFLGGLFVCLFALLLFNENKVAELAFLVWGLLILVMTTLVTVVNECDRRRAKRIRAEARIILEHALLLSPV</sequence>
<organism evidence="2">
    <name type="scientific">Oryza punctata</name>
    <name type="common">Red rice</name>
    <dbReference type="NCBI Taxonomy" id="4537"/>
    <lineage>
        <taxon>Eukaryota</taxon>
        <taxon>Viridiplantae</taxon>
        <taxon>Streptophyta</taxon>
        <taxon>Embryophyta</taxon>
        <taxon>Tracheophyta</taxon>
        <taxon>Spermatophyta</taxon>
        <taxon>Magnoliopsida</taxon>
        <taxon>Liliopsida</taxon>
        <taxon>Poales</taxon>
        <taxon>Poaceae</taxon>
        <taxon>BOP clade</taxon>
        <taxon>Oryzoideae</taxon>
        <taxon>Oryzeae</taxon>
        <taxon>Oryzinae</taxon>
        <taxon>Oryza</taxon>
    </lineage>
</organism>
<feature type="transmembrane region" description="Helical" evidence="1">
    <location>
        <begin position="86"/>
        <end position="107"/>
    </location>
</feature>
<dbReference type="AlphaFoldDB" id="A0A0E0M425"/>
<reference evidence="2" key="2">
    <citation type="submission" date="2018-05" db="EMBL/GenBank/DDBJ databases">
        <title>OpunRS2 (Oryza punctata Reference Sequence Version 2).</title>
        <authorList>
            <person name="Zhang J."/>
            <person name="Kudrna D."/>
            <person name="Lee S."/>
            <person name="Talag J."/>
            <person name="Welchert J."/>
            <person name="Wing R.A."/>
        </authorList>
    </citation>
    <scope>NUCLEOTIDE SEQUENCE [LARGE SCALE GENOMIC DNA]</scope>
</reference>
<feature type="transmembrane region" description="Helical" evidence="1">
    <location>
        <begin position="113"/>
        <end position="134"/>
    </location>
</feature>
<reference evidence="2" key="1">
    <citation type="submission" date="2015-04" db="UniProtKB">
        <authorList>
            <consortium name="EnsemblPlants"/>
        </authorList>
    </citation>
    <scope>IDENTIFICATION</scope>
</reference>
<evidence type="ECO:0000313" key="2">
    <source>
        <dbReference type="EnsemblPlants" id="OPUNC09G16710.1"/>
    </source>
</evidence>
<evidence type="ECO:0000256" key="1">
    <source>
        <dbReference type="SAM" id="Phobius"/>
    </source>
</evidence>
<keyword evidence="1" id="KW-1133">Transmembrane helix</keyword>
<dbReference type="HOGENOM" id="CLU_115601_0_0_1"/>
<keyword evidence="1" id="KW-0812">Transmembrane</keyword>
<keyword evidence="3" id="KW-1185">Reference proteome</keyword>
<accession>A0A0E0M425</accession>
<dbReference type="Proteomes" id="UP000026962">
    <property type="component" value="Chromosome 9"/>
</dbReference>
<dbReference type="OMA" id="ALRCICS"/>
<protein>
    <submittedName>
        <fullName evidence="2">Uncharacterized protein</fullName>
    </submittedName>
</protein>
<keyword evidence="1" id="KW-0472">Membrane</keyword>